<dbReference type="AlphaFoldDB" id="A0A7Z1EGF7"/>
<reference evidence="2" key="1">
    <citation type="submission" date="2017-06" db="EMBL/GenBank/DDBJ databases">
        <title>WGS of SAMN07203007.</title>
        <authorList>
            <person name="Fouts D."/>
            <person name="Sutton G."/>
            <person name="Nguyen K."/>
            <person name="Thamlikitkul V."/>
        </authorList>
    </citation>
    <scope>NUCLEOTIDE SEQUENCE [LARGE SCALE GENOMIC DNA]</scope>
    <source>
        <strain evidence="2">ESBL-06065-006</strain>
    </source>
</reference>
<comment type="caution">
    <text evidence="1">The sequence shown here is derived from an EMBL/GenBank/DDBJ whole genome shotgun (WGS) entry which is preliminary data.</text>
</comment>
<dbReference type="EMBL" id="NIYV01000121">
    <property type="protein sequence ID" value="PAY82102.1"/>
    <property type="molecule type" value="Genomic_DNA"/>
</dbReference>
<protein>
    <submittedName>
        <fullName evidence="1">Hydrolase</fullName>
    </submittedName>
</protein>
<keyword evidence="1" id="KW-0378">Hydrolase</keyword>
<accession>A0A7Z1EGF7</accession>
<evidence type="ECO:0000313" key="2">
    <source>
        <dbReference type="Proteomes" id="UP000217822"/>
    </source>
</evidence>
<dbReference type="GO" id="GO:0016787">
    <property type="term" value="F:hydrolase activity"/>
    <property type="evidence" value="ECO:0007669"/>
    <property type="project" value="UniProtKB-KW"/>
</dbReference>
<feature type="non-terminal residue" evidence="1">
    <location>
        <position position="1"/>
    </location>
</feature>
<organism evidence="1 2">
    <name type="scientific">Shigella flexneri</name>
    <dbReference type="NCBI Taxonomy" id="623"/>
    <lineage>
        <taxon>Bacteria</taxon>
        <taxon>Pseudomonadati</taxon>
        <taxon>Pseudomonadota</taxon>
        <taxon>Gammaproteobacteria</taxon>
        <taxon>Enterobacterales</taxon>
        <taxon>Enterobacteriaceae</taxon>
        <taxon>Shigella</taxon>
    </lineage>
</organism>
<sequence length="46" mass="5486">PEQLSKRERYTDKWQRRTHSLWRHRAWHASAFTGICNDLAAASTFV</sequence>
<evidence type="ECO:0000313" key="1">
    <source>
        <dbReference type="EMBL" id="PAY82102.1"/>
    </source>
</evidence>
<proteinExistence type="predicted"/>
<name>A0A7Z1EGF7_SHIFL</name>
<gene>
    <name evidence="1" type="ORF">CEG97_24805</name>
</gene>
<dbReference type="Proteomes" id="UP000217822">
    <property type="component" value="Unassembled WGS sequence"/>
</dbReference>